<accession>A0A835REK5</accession>
<dbReference type="EMBL" id="JADCNM010000003">
    <property type="protein sequence ID" value="KAG0490850.1"/>
    <property type="molecule type" value="Genomic_DNA"/>
</dbReference>
<evidence type="ECO:0000313" key="3">
    <source>
        <dbReference type="Proteomes" id="UP000639772"/>
    </source>
</evidence>
<comment type="caution">
    <text evidence="2">The sequence shown here is derived from an EMBL/GenBank/DDBJ whole genome shotgun (WGS) entry which is preliminary data.</text>
</comment>
<name>A0A835REK5_VANPL</name>
<dbReference type="PANTHER" id="PTHR36896">
    <property type="entry name" value="OS01G0729500 PROTEIN"/>
    <property type="match status" value="1"/>
</dbReference>
<protein>
    <submittedName>
        <fullName evidence="2">Uncharacterized protein</fullName>
    </submittedName>
</protein>
<organism evidence="2 3">
    <name type="scientific">Vanilla planifolia</name>
    <name type="common">Vanilla</name>
    <dbReference type="NCBI Taxonomy" id="51239"/>
    <lineage>
        <taxon>Eukaryota</taxon>
        <taxon>Viridiplantae</taxon>
        <taxon>Streptophyta</taxon>
        <taxon>Embryophyta</taxon>
        <taxon>Tracheophyta</taxon>
        <taxon>Spermatophyta</taxon>
        <taxon>Magnoliopsida</taxon>
        <taxon>Liliopsida</taxon>
        <taxon>Asparagales</taxon>
        <taxon>Orchidaceae</taxon>
        <taxon>Vanilloideae</taxon>
        <taxon>Vanilleae</taxon>
        <taxon>Vanilla</taxon>
    </lineage>
</organism>
<sequence>MAAKVKIRSPPLFFLLFILLLFRRIPATSCAGAFVIGDDSPTRRDLLGYVPTAPNCAEIAEMSQCRRHSKLCRWCTSEALDDMCVGSSEAWRLPYQVFSCS</sequence>
<dbReference type="PANTHER" id="PTHR36896:SF2">
    <property type="entry name" value="OS01G0729500 PROTEIN"/>
    <property type="match status" value="1"/>
</dbReference>
<feature type="signal peptide" evidence="1">
    <location>
        <begin position="1"/>
        <end position="27"/>
    </location>
</feature>
<feature type="chain" id="PRO_5032641341" evidence="1">
    <location>
        <begin position="28"/>
        <end position="101"/>
    </location>
</feature>
<evidence type="ECO:0000256" key="1">
    <source>
        <dbReference type="SAM" id="SignalP"/>
    </source>
</evidence>
<keyword evidence="1" id="KW-0732">Signal</keyword>
<reference evidence="2 3" key="1">
    <citation type="journal article" date="2020" name="Nat. Food">
        <title>A phased Vanilla planifolia genome enables genetic improvement of flavour and production.</title>
        <authorList>
            <person name="Hasing T."/>
            <person name="Tang H."/>
            <person name="Brym M."/>
            <person name="Khazi F."/>
            <person name="Huang T."/>
            <person name="Chambers A.H."/>
        </authorList>
    </citation>
    <scope>NUCLEOTIDE SEQUENCE [LARGE SCALE GENOMIC DNA]</scope>
    <source>
        <tissue evidence="2">Leaf</tissue>
    </source>
</reference>
<proteinExistence type="predicted"/>
<evidence type="ECO:0000313" key="2">
    <source>
        <dbReference type="EMBL" id="KAG0490850.1"/>
    </source>
</evidence>
<dbReference type="Proteomes" id="UP000639772">
    <property type="component" value="Chromosome 3"/>
</dbReference>
<gene>
    <name evidence="2" type="ORF">HPP92_007713</name>
</gene>
<dbReference type="AlphaFoldDB" id="A0A835REK5"/>
<dbReference type="OrthoDB" id="884905at2759"/>